<organism evidence="5 6">
    <name type="scientific">Solidesulfovibrio fructosivorans JJ]</name>
    <dbReference type="NCBI Taxonomy" id="596151"/>
    <lineage>
        <taxon>Bacteria</taxon>
        <taxon>Pseudomonadati</taxon>
        <taxon>Thermodesulfobacteriota</taxon>
        <taxon>Desulfovibrionia</taxon>
        <taxon>Desulfovibrionales</taxon>
        <taxon>Desulfovibrionaceae</taxon>
        <taxon>Solidesulfovibrio</taxon>
    </lineage>
</organism>
<dbReference type="SFLD" id="SFLDG01129">
    <property type="entry name" value="C1.5:_HAD__Beta-PGM__Phosphata"/>
    <property type="match status" value="1"/>
</dbReference>
<dbReference type="RefSeq" id="WP_005990330.1">
    <property type="nucleotide sequence ID" value="NZ_AECZ01000001.1"/>
</dbReference>
<dbReference type="OrthoDB" id="9793014at2"/>
<comment type="caution">
    <text evidence="5">The sequence shown here is derived from an EMBL/GenBank/DDBJ whole genome shotgun (WGS) entry which is preliminary data.</text>
</comment>
<evidence type="ECO:0000256" key="4">
    <source>
        <dbReference type="ARBA" id="ARBA00013078"/>
    </source>
</evidence>
<evidence type="ECO:0000313" key="6">
    <source>
        <dbReference type="Proteomes" id="UP000006250"/>
    </source>
</evidence>
<dbReference type="AlphaFoldDB" id="E1JRK7"/>
<dbReference type="SFLD" id="SFLDS00003">
    <property type="entry name" value="Haloacid_Dehalogenase"/>
    <property type="match status" value="1"/>
</dbReference>
<dbReference type="EC" id="3.1.3.18" evidence="4"/>
<dbReference type="GO" id="GO:0008967">
    <property type="term" value="F:phosphoglycolate phosphatase activity"/>
    <property type="evidence" value="ECO:0007669"/>
    <property type="project" value="UniProtKB-EC"/>
</dbReference>
<dbReference type="PANTHER" id="PTHR43434:SF1">
    <property type="entry name" value="PHOSPHOGLYCOLATE PHOSPHATASE"/>
    <property type="match status" value="1"/>
</dbReference>
<dbReference type="eggNOG" id="COG0546">
    <property type="taxonomic scope" value="Bacteria"/>
</dbReference>
<keyword evidence="6" id="KW-1185">Reference proteome</keyword>
<comment type="catalytic activity">
    <reaction evidence="1">
        <text>2-phosphoglycolate + H2O = glycolate + phosphate</text>
        <dbReference type="Rhea" id="RHEA:14369"/>
        <dbReference type="ChEBI" id="CHEBI:15377"/>
        <dbReference type="ChEBI" id="CHEBI:29805"/>
        <dbReference type="ChEBI" id="CHEBI:43474"/>
        <dbReference type="ChEBI" id="CHEBI:58033"/>
        <dbReference type="EC" id="3.1.3.18"/>
    </reaction>
</comment>
<sequence length="225" mass="25660">MYVCDTKSPPAFLDRVRGVIFDCDGVLVDSRDANRMYYNLIREGVGMLSLTPEEEDYVHMHSVKECLNHIIPADRMEEALEVQRNLDYPEEIFPFIYLEDGLLELLETFARRKVRMAVHTNRTNTVEILLRHFEIDRYFAPVISAGRLKRPKPDPEGVFTILDAWKLPAESVAYIGDSALDERSAKAAAVPFWSYKNPALAAVMYIPDFDTLRGCLAGEPEDKDA</sequence>
<accession>E1JRK7</accession>
<dbReference type="InterPro" id="IPR023198">
    <property type="entry name" value="PGP-like_dom2"/>
</dbReference>
<dbReference type="InterPro" id="IPR050155">
    <property type="entry name" value="HAD-like_hydrolase_sf"/>
</dbReference>
<gene>
    <name evidence="5" type="ORF">DesfrDRAFT_0256</name>
</gene>
<dbReference type="GO" id="GO:0005829">
    <property type="term" value="C:cytosol"/>
    <property type="evidence" value="ECO:0007669"/>
    <property type="project" value="TreeGrafter"/>
</dbReference>
<protein>
    <recommendedName>
        <fullName evidence="4">phosphoglycolate phosphatase</fullName>
        <ecNumber evidence="4">3.1.3.18</ecNumber>
    </recommendedName>
</protein>
<dbReference type="InterPro" id="IPR036412">
    <property type="entry name" value="HAD-like_sf"/>
</dbReference>
<name>E1JRK7_SOLFR</name>
<evidence type="ECO:0000256" key="2">
    <source>
        <dbReference type="ARBA" id="ARBA00004818"/>
    </source>
</evidence>
<dbReference type="GO" id="GO:0006281">
    <property type="term" value="P:DNA repair"/>
    <property type="evidence" value="ECO:0007669"/>
    <property type="project" value="TreeGrafter"/>
</dbReference>
<evidence type="ECO:0000256" key="1">
    <source>
        <dbReference type="ARBA" id="ARBA00000830"/>
    </source>
</evidence>
<dbReference type="SUPFAM" id="SSF56784">
    <property type="entry name" value="HAD-like"/>
    <property type="match status" value="1"/>
</dbReference>
<reference evidence="5 6" key="1">
    <citation type="submission" date="2010-08" db="EMBL/GenBank/DDBJ databases">
        <title>The draft genome of Desulfovibrio fructosovorans JJ.</title>
        <authorList>
            <consortium name="US DOE Joint Genome Institute (JGI-PGF)"/>
            <person name="Lucas S."/>
            <person name="Copeland A."/>
            <person name="Lapidus A."/>
            <person name="Cheng J.-F."/>
            <person name="Bruce D."/>
            <person name="Goodwin L."/>
            <person name="Pitluck S."/>
            <person name="Land M.L."/>
            <person name="Hauser L."/>
            <person name="Chang Y.-J."/>
            <person name="Jeffries C."/>
            <person name="Wall J.D."/>
            <person name="Stahl D.A."/>
            <person name="Arkin A.P."/>
            <person name="Dehal P."/>
            <person name="Stolyar S.M."/>
            <person name="Hazen T.C."/>
            <person name="Woyke T.J."/>
        </authorList>
    </citation>
    <scope>NUCLEOTIDE SEQUENCE [LARGE SCALE GENOMIC DNA]</scope>
    <source>
        <strain evidence="5 6">JJ</strain>
    </source>
</reference>
<dbReference type="Gene3D" id="3.40.50.1000">
    <property type="entry name" value="HAD superfamily/HAD-like"/>
    <property type="match status" value="1"/>
</dbReference>
<dbReference type="Gene3D" id="1.10.150.240">
    <property type="entry name" value="Putative phosphatase, domain 2"/>
    <property type="match status" value="1"/>
</dbReference>
<dbReference type="PANTHER" id="PTHR43434">
    <property type="entry name" value="PHOSPHOGLYCOLATE PHOSPHATASE"/>
    <property type="match status" value="1"/>
</dbReference>
<dbReference type="Proteomes" id="UP000006250">
    <property type="component" value="Unassembled WGS sequence"/>
</dbReference>
<dbReference type="EMBL" id="AECZ01000001">
    <property type="protein sequence ID" value="EFL53208.1"/>
    <property type="molecule type" value="Genomic_DNA"/>
</dbReference>
<proteinExistence type="inferred from homology"/>
<evidence type="ECO:0000256" key="3">
    <source>
        <dbReference type="ARBA" id="ARBA00006171"/>
    </source>
</evidence>
<evidence type="ECO:0000313" key="5">
    <source>
        <dbReference type="EMBL" id="EFL53208.1"/>
    </source>
</evidence>
<keyword evidence="5" id="KW-0378">Hydrolase</keyword>
<dbReference type="Pfam" id="PF13419">
    <property type="entry name" value="HAD_2"/>
    <property type="match status" value="1"/>
</dbReference>
<dbReference type="InterPro" id="IPR041492">
    <property type="entry name" value="HAD_2"/>
</dbReference>
<comment type="similarity">
    <text evidence="3">Belongs to the HAD-like hydrolase superfamily. CbbY/CbbZ/Gph/YieH family.</text>
</comment>
<dbReference type="STRING" id="596151.DesfrDRAFT_0256"/>
<dbReference type="InterPro" id="IPR023214">
    <property type="entry name" value="HAD_sf"/>
</dbReference>
<comment type="pathway">
    <text evidence="2">Organic acid metabolism; glycolate biosynthesis; glycolate from 2-phosphoglycolate: step 1/1.</text>
</comment>